<evidence type="ECO:0000313" key="3">
    <source>
        <dbReference type="Proteomes" id="UP001589645"/>
    </source>
</evidence>
<dbReference type="Proteomes" id="UP001589645">
    <property type="component" value="Unassembled WGS sequence"/>
</dbReference>
<sequence>MSLTSDRSALRNLMDRFADFWLTGESTAIQPALASDLGLISHQHGRWHGPQQALNAIKHDTASGTLYGQTSNHYIAVEQDQAVCSMYLFAMAQNRPQYFLFGSALVMHFRRETTGWVIEKIRLQVNWSHGAPELMSHWKNTPNEQGWDLAKEPPVLISEVHSPWALMPNAPVADDLPQALAELYARYSFAVDQNDIGLLATTYTQDIEGGFAPAGNFSGYDQVISLLKNFRHLAAVWQHFARIVRIEDEGDGQHAKMIVARIIPERPVSENGDPIYGAHYQLRVRKGADGQWRVCWTDYRTGWFSEQNIPAFDIGRATA</sequence>
<dbReference type="EMBL" id="JBHMEP010000001">
    <property type="protein sequence ID" value="MFB9134627.1"/>
    <property type="molecule type" value="Genomic_DNA"/>
</dbReference>
<evidence type="ECO:0000259" key="1">
    <source>
        <dbReference type="Pfam" id="PF13577"/>
    </source>
</evidence>
<accession>A0ABV5HKW6</accession>
<reference evidence="2 3" key="1">
    <citation type="submission" date="2024-09" db="EMBL/GenBank/DDBJ databases">
        <authorList>
            <person name="Sun Q."/>
            <person name="Mori K."/>
        </authorList>
    </citation>
    <scope>NUCLEOTIDE SEQUENCE [LARGE SCALE GENOMIC DNA]</scope>
    <source>
        <strain evidence="2 3">CECT 8064</strain>
    </source>
</reference>
<keyword evidence="3" id="KW-1185">Reference proteome</keyword>
<dbReference type="InterPro" id="IPR037401">
    <property type="entry name" value="SnoaL-like"/>
</dbReference>
<dbReference type="InterPro" id="IPR032710">
    <property type="entry name" value="NTF2-like_dom_sf"/>
</dbReference>
<protein>
    <submittedName>
        <fullName evidence="2">Nuclear transport factor 2 family protein</fullName>
    </submittedName>
</protein>
<dbReference type="Pfam" id="PF13577">
    <property type="entry name" value="SnoaL_4"/>
    <property type="match status" value="1"/>
</dbReference>
<organism evidence="2 3">
    <name type="scientific">Vibrio olivae</name>
    <dbReference type="NCBI Taxonomy" id="1243002"/>
    <lineage>
        <taxon>Bacteria</taxon>
        <taxon>Pseudomonadati</taxon>
        <taxon>Pseudomonadota</taxon>
        <taxon>Gammaproteobacteria</taxon>
        <taxon>Vibrionales</taxon>
        <taxon>Vibrionaceae</taxon>
        <taxon>Vibrio</taxon>
    </lineage>
</organism>
<gene>
    <name evidence="2" type="ORF">ACFFUV_06515</name>
</gene>
<proteinExistence type="predicted"/>
<evidence type="ECO:0000313" key="2">
    <source>
        <dbReference type="EMBL" id="MFB9134627.1"/>
    </source>
</evidence>
<dbReference type="Gene3D" id="3.10.450.50">
    <property type="match status" value="2"/>
</dbReference>
<dbReference type="RefSeq" id="WP_390190609.1">
    <property type="nucleotide sequence ID" value="NZ_JBHMEP010000001.1"/>
</dbReference>
<feature type="domain" description="SnoaL-like" evidence="1">
    <location>
        <begin position="179"/>
        <end position="295"/>
    </location>
</feature>
<name>A0ABV5HKW6_9VIBR</name>
<dbReference type="SUPFAM" id="SSF54427">
    <property type="entry name" value="NTF2-like"/>
    <property type="match status" value="2"/>
</dbReference>
<comment type="caution">
    <text evidence="2">The sequence shown here is derived from an EMBL/GenBank/DDBJ whole genome shotgun (WGS) entry which is preliminary data.</text>
</comment>